<feature type="compositionally biased region" description="Polar residues" evidence="1">
    <location>
        <begin position="130"/>
        <end position="142"/>
    </location>
</feature>
<feature type="region of interest" description="Disordered" evidence="1">
    <location>
        <begin position="52"/>
        <end position="77"/>
    </location>
</feature>
<accession>A0A6A6B5B7</accession>
<feature type="region of interest" description="Disordered" evidence="1">
    <location>
        <begin position="1"/>
        <end position="23"/>
    </location>
</feature>
<reference evidence="2" key="1">
    <citation type="journal article" date="2020" name="Stud. Mycol.">
        <title>101 Dothideomycetes genomes: a test case for predicting lifestyles and emergence of pathogens.</title>
        <authorList>
            <person name="Haridas S."/>
            <person name="Albert R."/>
            <person name="Binder M."/>
            <person name="Bloem J."/>
            <person name="Labutti K."/>
            <person name="Salamov A."/>
            <person name="Andreopoulos B."/>
            <person name="Baker S."/>
            <person name="Barry K."/>
            <person name="Bills G."/>
            <person name="Bluhm B."/>
            <person name="Cannon C."/>
            <person name="Castanera R."/>
            <person name="Culley D."/>
            <person name="Daum C."/>
            <person name="Ezra D."/>
            <person name="Gonzalez J."/>
            <person name="Henrissat B."/>
            <person name="Kuo A."/>
            <person name="Liang C."/>
            <person name="Lipzen A."/>
            <person name="Lutzoni F."/>
            <person name="Magnuson J."/>
            <person name="Mondo S."/>
            <person name="Nolan M."/>
            <person name="Ohm R."/>
            <person name="Pangilinan J."/>
            <person name="Park H.-J."/>
            <person name="Ramirez L."/>
            <person name="Alfaro M."/>
            <person name="Sun H."/>
            <person name="Tritt A."/>
            <person name="Yoshinaga Y."/>
            <person name="Zwiers L.-H."/>
            <person name="Turgeon B."/>
            <person name="Goodwin S."/>
            <person name="Spatafora J."/>
            <person name="Crous P."/>
            <person name="Grigoriev I."/>
        </authorList>
    </citation>
    <scope>NUCLEOTIDE SEQUENCE</scope>
    <source>
        <strain evidence="2">CBS 121167</strain>
    </source>
</reference>
<feature type="region of interest" description="Disordered" evidence="1">
    <location>
        <begin position="130"/>
        <end position="158"/>
    </location>
</feature>
<sequence>MTNHTATASARTAAAVAASPPPPPGLSLFERLPAELRLQIYDLLFASEDVPAQPQQPMHNHQDPTYQAPSHEGPAHAKHTNTAAAVLSLNKRINADATPALYARPVFELKVRPTGIMLCGGRSLSLSLPLAQNHSSPQHQNPSQAKDSSQAKGSSQAQSPFLPLLAHARNLNIHIIAFLQPSMYARTLAHLHALTRALRTHNAPLRSLRFAIDWHNGSLAFPVRQPDFAMARAAAV</sequence>
<proteinExistence type="predicted"/>
<name>A0A6A6B5B7_9PEZI</name>
<evidence type="ECO:0000313" key="3">
    <source>
        <dbReference type="Proteomes" id="UP000799438"/>
    </source>
</evidence>
<dbReference type="RefSeq" id="XP_033394326.1">
    <property type="nucleotide sequence ID" value="XM_033542409.1"/>
</dbReference>
<evidence type="ECO:0000313" key="2">
    <source>
        <dbReference type="EMBL" id="KAF2138613.1"/>
    </source>
</evidence>
<protein>
    <submittedName>
        <fullName evidence="2">Uncharacterized protein</fullName>
    </submittedName>
</protein>
<dbReference type="GeneID" id="54299906"/>
<keyword evidence="3" id="KW-1185">Reference proteome</keyword>
<feature type="compositionally biased region" description="Low complexity" evidence="1">
    <location>
        <begin position="1"/>
        <end position="18"/>
    </location>
</feature>
<organism evidence="2 3">
    <name type="scientific">Aplosporella prunicola CBS 121167</name>
    <dbReference type="NCBI Taxonomy" id="1176127"/>
    <lineage>
        <taxon>Eukaryota</taxon>
        <taxon>Fungi</taxon>
        <taxon>Dikarya</taxon>
        <taxon>Ascomycota</taxon>
        <taxon>Pezizomycotina</taxon>
        <taxon>Dothideomycetes</taxon>
        <taxon>Dothideomycetes incertae sedis</taxon>
        <taxon>Botryosphaeriales</taxon>
        <taxon>Aplosporellaceae</taxon>
        <taxon>Aplosporella</taxon>
    </lineage>
</organism>
<feature type="compositionally biased region" description="Polar residues" evidence="1">
    <location>
        <begin position="53"/>
        <end position="68"/>
    </location>
</feature>
<gene>
    <name evidence="2" type="ORF">K452DRAFT_301134</name>
</gene>
<dbReference type="AlphaFoldDB" id="A0A6A6B5B7"/>
<feature type="compositionally biased region" description="Low complexity" evidence="1">
    <location>
        <begin position="143"/>
        <end position="158"/>
    </location>
</feature>
<dbReference type="EMBL" id="ML995496">
    <property type="protein sequence ID" value="KAF2138613.1"/>
    <property type="molecule type" value="Genomic_DNA"/>
</dbReference>
<dbReference type="Proteomes" id="UP000799438">
    <property type="component" value="Unassembled WGS sequence"/>
</dbReference>
<dbReference type="OrthoDB" id="62952at2759"/>
<evidence type="ECO:0000256" key="1">
    <source>
        <dbReference type="SAM" id="MobiDB-lite"/>
    </source>
</evidence>